<evidence type="ECO:0000313" key="2">
    <source>
        <dbReference type="Proteomes" id="UP001146453"/>
    </source>
</evidence>
<evidence type="ECO:0000313" key="1">
    <source>
        <dbReference type="EMBL" id="MCZ9291547.1"/>
    </source>
</evidence>
<name>A0ABT4R7N1_9CORY</name>
<dbReference type="EMBL" id="JAKMUR010000008">
    <property type="protein sequence ID" value="MCZ9291547.1"/>
    <property type="molecule type" value="Genomic_DNA"/>
</dbReference>
<proteinExistence type="predicted"/>
<reference evidence="1" key="1">
    <citation type="submission" date="2022-02" db="EMBL/GenBank/DDBJ databases">
        <title>Corynebacterium sp. from urogenital microbiome.</title>
        <authorList>
            <person name="Cappelli E.A."/>
            <person name="Ribeiro T.G."/>
            <person name="Peixe L."/>
        </authorList>
    </citation>
    <scope>NUCLEOTIDE SEQUENCE</scope>
    <source>
        <strain evidence="1">C8Ua_144</strain>
    </source>
</reference>
<comment type="caution">
    <text evidence="1">The sequence shown here is derived from an EMBL/GenBank/DDBJ whole genome shotgun (WGS) entry which is preliminary data.</text>
</comment>
<organism evidence="1 2">
    <name type="scientific">Corynebacterium lehmanniae</name>
    <dbReference type="NCBI Taxonomy" id="2913497"/>
    <lineage>
        <taxon>Bacteria</taxon>
        <taxon>Bacillati</taxon>
        <taxon>Actinomycetota</taxon>
        <taxon>Actinomycetes</taxon>
        <taxon>Mycobacteriales</taxon>
        <taxon>Corynebacteriaceae</taxon>
        <taxon>Corynebacterium</taxon>
    </lineage>
</organism>
<keyword evidence="2" id="KW-1185">Reference proteome</keyword>
<dbReference type="Proteomes" id="UP001146453">
    <property type="component" value="Unassembled WGS sequence"/>
</dbReference>
<sequence>MTTNYFPKGLRLEQDVVEARRVNRQAKRQANAEFAKRIAAASEKPLTQRTFKLG</sequence>
<dbReference type="RefSeq" id="WP_239306988.1">
    <property type="nucleotide sequence ID" value="NZ_JAKMUR010000008.1"/>
</dbReference>
<protein>
    <submittedName>
        <fullName evidence="1">Uncharacterized protein</fullName>
    </submittedName>
</protein>
<gene>
    <name evidence="1" type="ORF">L8U61_05280</name>
</gene>
<accession>A0ABT4R7N1</accession>